<dbReference type="InterPro" id="IPR001434">
    <property type="entry name" value="OmcB-like_DUF11"/>
</dbReference>
<dbReference type="PANTHER" id="PTHR34819:SF3">
    <property type="entry name" value="CELL SURFACE PROTEIN"/>
    <property type="match status" value="1"/>
</dbReference>
<proteinExistence type="predicted"/>
<gene>
    <name evidence="2" type="ORF">DB43_FN00060</name>
</gene>
<dbReference type="RefSeq" id="WP_013924972.1">
    <property type="nucleotide sequence ID" value="NZ_JSAM01000058.1"/>
</dbReference>
<dbReference type="Proteomes" id="UP000031307">
    <property type="component" value="Unassembled WGS sequence"/>
</dbReference>
<sequence length="781" mass="83960">MCISPFSRCRSSFSFKITLFLLILLSVCLTPIEATYIKRYTTTDNGGILFTGNTLGLSKLANKNEPGTCDSAGAFITADTTQKVGNYLPGTTLSWQQNSSSAFLDLPQDSTVLYAELIWSGSYGFQNEITGSEPNTPITLSTPQHIRFQVTPDPTTSQTAITPGYSTSGNYMRSADVTSIVQEGGGGKYTVGGIPATISAHDDTHNAAGWTLAVVFRNGLMLTYNMTLFVGCEQASYTTNLPASVSGFCAPPSGALKGNLFISAIEGDANKMGDHMLFGDGLPLTINNNSLEGTNNPAGNFFGSQINTLLPLNKTAISTKLVDNGSGLLDTRGSFGNHNSDPVRGIVSAGNRQGYDITSIDISDIINYNQTSAYALGTTTGDDYTINALGIQIQVGAPIITATMQVNSQNSIEAVLEETLTFTCKLQNDGTSNAVAVTFKDILESGLEYVPGSFKFNEVLQNDPDLVEGFALGNLLIGQAAMFEFKVLVTDYPSFGNIFYNQGILDYQSQTCLNATLDLEAITNTVSIILPSQDIPNLTVFKLVNSEESIDASVGEVVTFTLNIDSCGLGTALNVVLKDPLPQGHTLISNSVVVDDVLVDSDPDLHNGILIGNISSGKTSKVIFKASINDYPPENNAYSYTANADFQYLPFPSEPVGLSTTSNTVRTNFSLPPPPPPPPPFTPVVPETPPPNSATGVIKKCESINRKDYCCKVQWEAANSQNVLFYRIYHKSKIVAKVDVHSPLIYRTCLRSKKSIQAFEITAVYPNNAESLRVKVRMDNE</sequence>
<dbReference type="NCBIfam" id="TIGR01451">
    <property type="entry name" value="B_ant_repeat"/>
    <property type="match status" value="2"/>
</dbReference>
<dbReference type="InterPro" id="IPR047589">
    <property type="entry name" value="DUF11_rpt"/>
</dbReference>
<reference evidence="2 3" key="1">
    <citation type="journal article" date="2014" name="Mol. Biol. Evol.">
        <title>Massive expansion of Ubiquitination-related gene families within the Chlamydiae.</title>
        <authorList>
            <person name="Domman D."/>
            <person name="Collingro A."/>
            <person name="Lagkouvardos I."/>
            <person name="Gehre L."/>
            <person name="Weinmaier T."/>
            <person name="Rattei T."/>
            <person name="Subtil A."/>
            <person name="Horn M."/>
        </authorList>
    </citation>
    <scope>NUCLEOTIDE SEQUENCE [LARGE SCALE GENOMIC DNA]</scope>
    <source>
        <strain evidence="2 3">OEW1</strain>
    </source>
</reference>
<evidence type="ECO:0000259" key="1">
    <source>
        <dbReference type="Pfam" id="PF01345"/>
    </source>
</evidence>
<dbReference type="InterPro" id="IPR051172">
    <property type="entry name" value="Chlamydia_OmcB"/>
</dbReference>
<name>A0A0C1E9H6_9BACT</name>
<dbReference type="Pfam" id="PF01345">
    <property type="entry name" value="DUF11"/>
    <property type="match status" value="1"/>
</dbReference>
<evidence type="ECO:0000313" key="3">
    <source>
        <dbReference type="Proteomes" id="UP000031307"/>
    </source>
</evidence>
<comment type="caution">
    <text evidence="2">The sequence shown here is derived from an EMBL/GenBank/DDBJ whole genome shotgun (WGS) entry which is preliminary data.</text>
</comment>
<feature type="domain" description="DUF11" evidence="1">
    <location>
        <begin position="551"/>
        <end position="642"/>
    </location>
</feature>
<evidence type="ECO:0000313" key="2">
    <source>
        <dbReference type="EMBL" id="KIA77837.1"/>
    </source>
</evidence>
<organism evidence="2 3">
    <name type="scientific">Parachlamydia acanthamoebae</name>
    <dbReference type="NCBI Taxonomy" id="83552"/>
    <lineage>
        <taxon>Bacteria</taxon>
        <taxon>Pseudomonadati</taxon>
        <taxon>Chlamydiota</taxon>
        <taxon>Chlamydiia</taxon>
        <taxon>Parachlamydiales</taxon>
        <taxon>Parachlamydiaceae</taxon>
        <taxon>Parachlamydia</taxon>
    </lineage>
</organism>
<dbReference type="PATRIC" id="fig|83552.4.peg.982"/>
<protein>
    <recommendedName>
        <fullName evidence="1">DUF11 domain-containing protein</fullName>
    </recommendedName>
</protein>
<dbReference type="EMBL" id="JSAM01000058">
    <property type="protein sequence ID" value="KIA77837.1"/>
    <property type="molecule type" value="Genomic_DNA"/>
</dbReference>
<dbReference type="PANTHER" id="PTHR34819">
    <property type="entry name" value="LARGE CYSTEINE-RICH PERIPLASMIC PROTEIN OMCB"/>
    <property type="match status" value="1"/>
</dbReference>
<accession>A0A0C1E9H6</accession>
<dbReference type="AlphaFoldDB" id="A0A0C1E9H6"/>